<reference evidence="3" key="1">
    <citation type="journal article" date="2019" name="Int. J. Syst. Evol. Microbiol.">
        <title>The Global Catalogue of Microorganisms (GCM) 10K type strain sequencing project: providing services to taxonomists for standard genome sequencing and annotation.</title>
        <authorList>
            <consortium name="The Broad Institute Genomics Platform"/>
            <consortium name="The Broad Institute Genome Sequencing Center for Infectious Disease"/>
            <person name="Wu L."/>
            <person name="Ma J."/>
        </authorList>
    </citation>
    <scope>NUCLEOTIDE SEQUENCE [LARGE SCALE GENOMIC DNA]</scope>
    <source>
        <strain evidence="3">KCTC 52232</strain>
    </source>
</reference>
<evidence type="ECO:0000313" key="3">
    <source>
        <dbReference type="Proteomes" id="UP001597601"/>
    </source>
</evidence>
<proteinExistence type="predicted"/>
<accession>A0ABW5XPT5</accession>
<comment type="caution">
    <text evidence="2">The sequence shown here is derived from an EMBL/GenBank/DDBJ whole genome shotgun (WGS) entry which is preliminary data.</text>
</comment>
<organism evidence="2 3">
    <name type="scientific">Mucilaginibacter antarcticus</name>
    <dbReference type="NCBI Taxonomy" id="1855725"/>
    <lineage>
        <taxon>Bacteria</taxon>
        <taxon>Pseudomonadati</taxon>
        <taxon>Bacteroidota</taxon>
        <taxon>Sphingobacteriia</taxon>
        <taxon>Sphingobacteriales</taxon>
        <taxon>Sphingobacteriaceae</taxon>
        <taxon>Mucilaginibacter</taxon>
    </lineage>
</organism>
<dbReference type="RefSeq" id="WP_377125015.1">
    <property type="nucleotide sequence ID" value="NZ_JBHUHN010000001.1"/>
</dbReference>
<dbReference type="EMBL" id="JBHUON010000006">
    <property type="protein sequence ID" value="MFD2864464.1"/>
    <property type="molecule type" value="Genomic_DNA"/>
</dbReference>
<evidence type="ECO:0008006" key="4">
    <source>
        <dbReference type="Google" id="ProtNLM"/>
    </source>
</evidence>
<protein>
    <recommendedName>
        <fullName evidence="4">DUF4142 domain-containing protein</fullName>
    </recommendedName>
</protein>
<name>A0ABW5XPT5_9SPHI</name>
<gene>
    <name evidence="2" type="ORF">ACFSYC_07155</name>
</gene>
<feature type="chain" id="PRO_5045222694" description="DUF4142 domain-containing protein" evidence="1">
    <location>
        <begin position="20"/>
        <end position="190"/>
    </location>
</feature>
<sequence length="190" mass="21730">MKKTLLLLLLLLISVINFADAKPRDGFGNYLYALNMMSKLFSRLTENSDLITRRPERTSFQNLAIGFNKKVKVLIINQNNLIAIVSKSGFKDKRYPNALRVVQTNVGDLKKILTNNRQLVDNLQLPNFTATDVYDNLNISQYQNDEMIRLAQKNARNKAFKRKVVDNLTQSVVLLNECYSKVAGLYSNIK</sequence>
<feature type="signal peptide" evidence="1">
    <location>
        <begin position="1"/>
        <end position="19"/>
    </location>
</feature>
<dbReference type="Proteomes" id="UP001597601">
    <property type="component" value="Unassembled WGS sequence"/>
</dbReference>
<evidence type="ECO:0000313" key="2">
    <source>
        <dbReference type="EMBL" id="MFD2864464.1"/>
    </source>
</evidence>
<keyword evidence="1" id="KW-0732">Signal</keyword>
<keyword evidence="3" id="KW-1185">Reference proteome</keyword>
<evidence type="ECO:0000256" key="1">
    <source>
        <dbReference type="SAM" id="SignalP"/>
    </source>
</evidence>